<dbReference type="KEGG" id="ngl:RG1141_CH01520"/>
<dbReference type="RefSeq" id="WP_038539518.1">
    <property type="nucleotide sequence ID" value="NZ_HG938355.1"/>
</dbReference>
<evidence type="ECO:0000313" key="2">
    <source>
        <dbReference type="Proteomes" id="UP000028186"/>
    </source>
</evidence>
<sequence>MTDATAHADREREKLKLNKLRDIAGRVAGDVWDMEADRDGIHVISRRATGEEVKILTIHHEALPDEQDLIAGALDHLFFFLGFVGRAVQRVRELQAELDRLIGRKRAENYGFIAKSLCEKTSFWRFLETRGIDGVITSRIAAETRMKGLLNISSKAELNSDEAARKRFFHLRADYYTWQRGGAA</sequence>
<reference evidence="2" key="1">
    <citation type="journal article" date="2014" name="BMC Genomics">
        <title>Genome sequencing of two Neorhizobium galegae strains reveals a noeT gene responsible for the unusual acetylation of the nodulation factors.</title>
        <authorList>
            <person name="Osterman J."/>
            <person name="Marsh J."/>
            <person name="Laine P.K."/>
            <person name="Zeng Z."/>
            <person name="Alatalo E."/>
            <person name="Sullivan J.T."/>
            <person name="Young J.P."/>
            <person name="Thomas-Oates J."/>
            <person name="Paulin L."/>
            <person name="Lindstrom K."/>
        </authorList>
    </citation>
    <scope>NUCLEOTIDE SEQUENCE [LARGE SCALE GENOMIC DNA]</scope>
    <source>
        <strain evidence="2">HAMBI 1141</strain>
    </source>
</reference>
<evidence type="ECO:0000313" key="1">
    <source>
        <dbReference type="EMBL" id="CDN52517.1"/>
    </source>
</evidence>
<dbReference type="HOGENOM" id="CLU_125950_0_0_5"/>
<accession>A0A068T236</accession>
<dbReference type="AlphaFoldDB" id="A0A068T236"/>
<name>A0A068T236_NEOGA</name>
<dbReference type="eggNOG" id="ENOG5031BD5">
    <property type="taxonomic scope" value="Bacteria"/>
</dbReference>
<gene>
    <name evidence="1" type="ORF">RG1141_CH01520</name>
</gene>
<proteinExistence type="predicted"/>
<dbReference type="PATRIC" id="fig|1028801.3.peg.146"/>
<protein>
    <submittedName>
        <fullName evidence="1">Uncharacterized protein</fullName>
    </submittedName>
</protein>
<organism evidence="1 2">
    <name type="scientific">Neorhizobium galegae bv. officinalis bv. officinalis str. HAMBI 1141</name>
    <dbReference type="NCBI Taxonomy" id="1028801"/>
    <lineage>
        <taxon>Bacteria</taxon>
        <taxon>Pseudomonadati</taxon>
        <taxon>Pseudomonadota</taxon>
        <taxon>Alphaproteobacteria</taxon>
        <taxon>Hyphomicrobiales</taxon>
        <taxon>Rhizobiaceae</taxon>
        <taxon>Rhizobium/Agrobacterium group</taxon>
        <taxon>Neorhizobium</taxon>
    </lineage>
</organism>
<dbReference type="Proteomes" id="UP000028186">
    <property type="component" value="Chromosome I"/>
</dbReference>
<dbReference type="EMBL" id="HG938355">
    <property type="protein sequence ID" value="CDN52517.1"/>
    <property type="molecule type" value="Genomic_DNA"/>
</dbReference>